<sequence length="376" mass="41004">MDCTFGAEQSFGPAVAPCRRAFDFTLFFDELFFKLLPSVLFLVAAGVRIAVLARWSSPRVRFGVLYYAKIAVTAVFAALELALLILASVGSRGRTSITVATAALCFVASVALLALSHIEHVRSAASSDILGFYLLITPLLRAAVVRTYWYLDGYDTIAYLSLTSLLVQLIILALESCSKRRWLISEGPGGTPEECASFLSRSLLAWINRLFLIGFQSLGLYALTPILPRLALSAFTFAQPFLASSLIDFLGGSRNAPDNNGFAQEVWIAPIETGIGTWLLWRQVGPSSLTALGIVLVCTVASFFIGKRSAVQQRVWLSATEKRIQATKHMLSSLKAIKMTGADTRAAATIQKLRNLEFESSKTLRRLLVGGLFSCE</sequence>
<protein>
    <submittedName>
        <fullName evidence="1">Uncharacterized protein</fullName>
    </submittedName>
</protein>
<proteinExistence type="predicted"/>
<name>A0ACC2IDP6_9PEZI</name>
<organism evidence="1 2">
    <name type="scientific">Nemania bipapillata</name>
    <dbReference type="NCBI Taxonomy" id="110536"/>
    <lineage>
        <taxon>Eukaryota</taxon>
        <taxon>Fungi</taxon>
        <taxon>Dikarya</taxon>
        <taxon>Ascomycota</taxon>
        <taxon>Pezizomycotina</taxon>
        <taxon>Sordariomycetes</taxon>
        <taxon>Xylariomycetidae</taxon>
        <taxon>Xylariales</taxon>
        <taxon>Xylariaceae</taxon>
        <taxon>Nemania</taxon>
    </lineage>
</organism>
<dbReference type="EMBL" id="JAPESX010001552">
    <property type="protein sequence ID" value="KAJ8113248.1"/>
    <property type="molecule type" value="Genomic_DNA"/>
</dbReference>
<reference evidence="1" key="1">
    <citation type="submission" date="2022-11" db="EMBL/GenBank/DDBJ databases">
        <title>Genome Sequence of Nemania bipapillata.</title>
        <authorList>
            <person name="Buettner E."/>
        </authorList>
    </citation>
    <scope>NUCLEOTIDE SEQUENCE</scope>
    <source>
        <strain evidence="1">CP14</strain>
    </source>
</reference>
<gene>
    <name evidence="1" type="ORF">ONZ43_g5194</name>
</gene>
<keyword evidence="2" id="KW-1185">Reference proteome</keyword>
<accession>A0ACC2IDP6</accession>
<dbReference type="Proteomes" id="UP001153334">
    <property type="component" value="Unassembled WGS sequence"/>
</dbReference>
<evidence type="ECO:0000313" key="2">
    <source>
        <dbReference type="Proteomes" id="UP001153334"/>
    </source>
</evidence>
<evidence type="ECO:0000313" key="1">
    <source>
        <dbReference type="EMBL" id="KAJ8113248.1"/>
    </source>
</evidence>
<comment type="caution">
    <text evidence="1">The sequence shown here is derived from an EMBL/GenBank/DDBJ whole genome shotgun (WGS) entry which is preliminary data.</text>
</comment>